<dbReference type="InterPro" id="IPR008335">
    <property type="entry name" value="Mopterin_OxRdtase_euk"/>
</dbReference>
<dbReference type="PANTHER" id="PTHR19372:SF7">
    <property type="entry name" value="SULFITE OXIDASE, MITOCHONDRIAL"/>
    <property type="match status" value="1"/>
</dbReference>
<evidence type="ECO:0000256" key="12">
    <source>
        <dbReference type="ARBA" id="ARBA00023004"/>
    </source>
</evidence>
<dbReference type="PROSITE" id="PS50255">
    <property type="entry name" value="CYTOCHROME_B5_2"/>
    <property type="match status" value="1"/>
</dbReference>
<dbReference type="Gene3D" id="3.90.420.10">
    <property type="entry name" value="Oxidoreductase, molybdopterin-binding domain"/>
    <property type="match status" value="1"/>
</dbReference>
<keyword evidence="10" id="KW-0479">Metal-binding</keyword>
<dbReference type="Pfam" id="PF00174">
    <property type="entry name" value="Oxidored_molyb"/>
    <property type="match status" value="1"/>
</dbReference>
<dbReference type="GO" id="GO:0020037">
    <property type="term" value="F:heme binding"/>
    <property type="evidence" value="ECO:0007669"/>
    <property type="project" value="TreeGrafter"/>
</dbReference>
<comment type="pathway">
    <text evidence="4">Energy metabolism; sulfur metabolism.</text>
</comment>
<evidence type="ECO:0000256" key="9">
    <source>
        <dbReference type="ARBA" id="ARBA00022617"/>
    </source>
</evidence>
<evidence type="ECO:0000256" key="1">
    <source>
        <dbReference type="ARBA" id="ARBA00001924"/>
    </source>
</evidence>
<comment type="catalytic activity">
    <reaction evidence="14">
        <text>nitrite + NADP(+) + H2O = nitrate + NADPH + H(+)</text>
        <dbReference type="Rhea" id="RHEA:19061"/>
        <dbReference type="ChEBI" id="CHEBI:15377"/>
        <dbReference type="ChEBI" id="CHEBI:15378"/>
        <dbReference type="ChEBI" id="CHEBI:16301"/>
        <dbReference type="ChEBI" id="CHEBI:17632"/>
        <dbReference type="ChEBI" id="CHEBI:57783"/>
        <dbReference type="ChEBI" id="CHEBI:58349"/>
        <dbReference type="EC" id="1.7.1.3"/>
    </reaction>
</comment>
<comment type="subcellular location">
    <subcellularLocation>
        <location evidence="3">Mitochondrion intermembrane space</location>
    </subcellularLocation>
</comment>
<keyword evidence="11" id="KW-0560">Oxidoreductase</keyword>
<comment type="cofactor">
    <cofactor evidence="2">
        <name>heme b</name>
        <dbReference type="ChEBI" id="CHEBI:60344"/>
    </cofactor>
</comment>
<dbReference type="SUPFAM" id="SSF56524">
    <property type="entry name" value="Oxidoreductase molybdopterin-binding domain"/>
    <property type="match status" value="1"/>
</dbReference>
<dbReference type="InterPro" id="IPR005066">
    <property type="entry name" value="MoCF_OxRdtse_dimer"/>
</dbReference>
<dbReference type="SUPFAM" id="SSF55856">
    <property type="entry name" value="Cytochrome b5-like heme/steroid binding domain"/>
    <property type="match status" value="1"/>
</dbReference>
<proteinExistence type="predicted"/>
<dbReference type="Gene3D" id="3.10.120.10">
    <property type="entry name" value="Cytochrome b5-like heme/steroid binding domain"/>
    <property type="match status" value="1"/>
</dbReference>
<dbReference type="FunFam" id="3.10.120.10:FF:000007">
    <property type="entry name" value="Sulfite oxidase, mitochondrial"/>
    <property type="match status" value="1"/>
</dbReference>
<dbReference type="EC" id="1.7.1.3" evidence="6"/>
<dbReference type="Pfam" id="PF00173">
    <property type="entry name" value="Cyt-b5"/>
    <property type="match status" value="1"/>
</dbReference>
<evidence type="ECO:0000256" key="8">
    <source>
        <dbReference type="ARBA" id="ARBA00022505"/>
    </source>
</evidence>
<dbReference type="EMBL" id="ML977144">
    <property type="protein sequence ID" value="KAF1989821.1"/>
    <property type="molecule type" value="Genomic_DNA"/>
</dbReference>
<dbReference type="GO" id="GO:0030151">
    <property type="term" value="F:molybdenum ion binding"/>
    <property type="evidence" value="ECO:0007669"/>
    <property type="project" value="InterPro"/>
</dbReference>
<evidence type="ECO:0000256" key="6">
    <source>
        <dbReference type="ARBA" id="ARBA00012673"/>
    </source>
</evidence>
<sequence>MAPVRPICSFLSTLRSFRNGKNISYPSGSFARNRSTSSHSRERAWWPWNPTRNFFVIPAVFILAGATFSLPRSREVHAESPQEPGKRLIRLEEVHKHGRDAENVWVIKGDGVYDITDWIPNHPGGEVILRAAGGCIDAYWKIFAIHQKQDVYDILEQYKIGVVDPRDLIDGEVPHDHVDDPFSSDPERDSRLIVHSKRPCNAETPAAEMEDFITPNKIFYVRNHLWVPRHGEDAAKDYQLTIETYDGEEKKYTLQDLQEKFPEYTISAVLQCSGNRRAHMSANARTANGIQWNVGAIGNAEWTGVRLRDILADVGFPVGKALDTEARHVQFSGSEAYGASIPITKAADQYGDVILAYKMNGNPLPPDHGYPLRVIVPGHVAARSVKWVNKITLSDEESTSQWQRRDYKCFGPNQGPNPDWDSAPSIQEMPVQSALTSLKYISAHSSQSQRKWLQAYGLEEDSVLLSGYAFSGGGREIVRVDISADDGRSWQQAELLPSDAKGSRAWSWKRWRCILPNSQVGKVFVIKAVDEAYNTQPDGYEAHFNFRGNLTSGWMRVENKPVKEVSE</sequence>
<gene>
    <name evidence="16" type="ORF">K402DRAFT_390794</name>
</gene>
<dbReference type="InterPro" id="IPR000572">
    <property type="entry name" value="OxRdtase_Mopterin-bd_dom"/>
</dbReference>
<evidence type="ECO:0000313" key="17">
    <source>
        <dbReference type="Proteomes" id="UP000800041"/>
    </source>
</evidence>
<keyword evidence="9" id="KW-0349">Heme</keyword>
<evidence type="ECO:0000256" key="4">
    <source>
        <dbReference type="ARBA" id="ARBA00004971"/>
    </source>
</evidence>
<dbReference type="OrthoDB" id="10051395at2759"/>
<dbReference type="GO" id="GO:0008482">
    <property type="term" value="F:sulfite oxidase activity"/>
    <property type="evidence" value="ECO:0007669"/>
    <property type="project" value="UniProtKB-EC"/>
</dbReference>
<keyword evidence="17" id="KW-1185">Reference proteome</keyword>
<dbReference type="InterPro" id="IPR014756">
    <property type="entry name" value="Ig_E-set"/>
</dbReference>
<dbReference type="GO" id="GO:0006790">
    <property type="term" value="P:sulfur compound metabolic process"/>
    <property type="evidence" value="ECO:0007669"/>
    <property type="project" value="TreeGrafter"/>
</dbReference>
<comment type="cofactor">
    <cofactor evidence="1">
        <name>Mo-molybdopterin</name>
        <dbReference type="ChEBI" id="CHEBI:71302"/>
    </cofactor>
</comment>
<evidence type="ECO:0000256" key="2">
    <source>
        <dbReference type="ARBA" id="ARBA00001970"/>
    </source>
</evidence>
<evidence type="ECO:0000256" key="13">
    <source>
        <dbReference type="ARBA" id="ARBA00023128"/>
    </source>
</evidence>
<dbReference type="Pfam" id="PF03404">
    <property type="entry name" value="Mo-co_dimer"/>
    <property type="match status" value="1"/>
</dbReference>
<evidence type="ECO:0000256" key="5">
    <source>
        <dbReference type="ARBA" id="ARBA00012505"/>
    </source>
</evidence>
<dbReference type="Proteomes" id="UP000800041">
    <property type="component" value="Unassembled WGS sequence"/>
</dbReference>
<keyword evidence="12" id="KW-0408">Iron</keyword>
<dbReference type="AlphaFoldDB" id="A0A6G1H9E0"/>
<dbReference type="FunFam" id="3.90.420.10:FF:000002">
    <property type="entry name" value="sulfite oxidase, mitochondrial"/>
    <property type="match status" value="1"/>
</dbReference>
<dbReference type="PANTHER" id="PTHR19372">
    <property type="entry name" value="SULFITE REDUCTASE"/>
    <property type="match status" value="1"/>
</dbReference>
<dbReference type="GO" id="GO:0050464">
    <property type="term" value="F:nitrate reductase (NADPH) activity"/>
    <property type="evidence" value="ECO:0007669"/>
    <property type="project" value="UniProtKB-EC"/>
</dbReference>
<dbReference type="EC" id="1.8.3.1" evidence="5"/>
<dbReference type="InterPro" id="IPR001199">
    <property type="entry name" value="Cyt_B5-like_heme/steroid-bd"/>
</dbReference>
<feature type="domain" description="Cytochrome b5 heme-binding" evidence="15">
    <location>
        <begin position="86"/>
        <end position="164"/>
    </location>
</feature>
<reference evidence="16" key="1">
    <citation type="journal article" date="2020" name="Stud. Mycol.">
        <title>101 Dothideomycetes genomes: a test case for predicting lifestyles and emergence of pathogens.</title>
        <authorList>
            <person name="Haridas S."/>
            <person name="Albert R."/>
            <person name="Binder M."/>
            <person name="Bloem J."/>
            <person name="Labutti K."/>
            <person name="Salamov A."/>
            <person name="Andreopoulos B."/>
            <person name="Baker S."/>
            <person name="Barry K."/>
            <person name="Bills G."/>
            <person name="Bluhm B."/>
            <person name="Cannon C."/>
            <person name="Castanera R."/>
            <person name="Culley D."/>
            <person name="Daum C."/>
            <person name="Ezra D."/>
            <person name="Gonzalez J."/>
            <person name="Henrissat B."/>
            <person name="Kuo A."/>
            <person name="Liang C."/>
            <person name="Lipzen A."/>
            <person name="Lutzoni F."/>
            <person name="Magnuson J."/>
            <person name="Mondo S."/>
            <person name="Nolan M."/>
            <person name="Ohm R."/>
            <person name="Pangilinan J."/>
            <person name="Park H.-J."/>
            <person name="Ramirez L."/>
            <person name="Alfaro M."/>
            <person name="Sun H."/>
            <person name="Tritt A."/>
            <person name="Yoshinaga Y."/>
            <person name="Zwiers L.-H."/>
            <person name="Turgeon B."/>
            <person name="Goodwin S."/>
            <person name="Spatafora J."/>
            <person name="Crous P."/>
            <person name="Grigoriev I."/>
        </authorList>
    </citation>
    <scope>NUCLEOTIDE SEQUENCE</scope>
    <source>
        <strain evidence="16">CBS 113979</strain>
    </source>
</reference>
<evidence type="ECO:0000256" key="14">
    <source>
        <dbReference type="ARBA" id="ARBA00049155"/>
    </source>
</evidence>
<dbReference type="InterPro" id="IPR036374">
    <property type="entry name" value="OxRdtase_Mopterin-bd_sf"/>
</dbReference>
<dbReference type="InterPro" id="IPR036400">
    <property type="entry name" value="Cyt_B5-like_heme/steroid_sf"/>
</dbReference>
<dbReference type="SUPFAM" id="SSF81296">
    <property type="entry name" value="E set domains"/>
    <property type="match status" value="1"/>
</dbReference>
<evidence type="ECO:0000256" key="3">
    <source>
        <dbReference type="ARBA" id="ARBA00004569"/>
    </source>
</evidence>
<evidence type="ECO:0000256" key="10">
    <source>
        <dbReference type="ARBA" id="ARBA00022723"/>
    </source>
</evidence>
<evidence type="ECO:0000313" key="16">
    <source>
        <dbReference type="EMBL" id="KAF1989821.1"/>
    </source>
</evidence>
<keyword evidence="8" id="KW-0500">Molybdenum</keyword>
<dbReference type="Gene3D" id="2.60.40.650">
    <property type="match status" value="1"/>
</dbReference>
<dbReference type="GO" id="GO:0043546">
    <property type="term" value="F:molybdopterin cofactor binding"/>
    <property type="evidence" value="ECO:0007669"/>
    <property type="project" value="TreeGrafter"/>
</dbReference>
<evidence type="ECO:0000256" key="7">
    <source>
        <dbReference type="ARBA" id="ARBA00015499"/>
    </source>
</evidence>
<organism evidence="16 17">
    <name type="scientific">Aulographum hederae CBS 113979</name>
    <dbReference type="NCBI Taxonomy" id="1176131"/>
    <lineage>
        <taxon>Eukaryota</taxon>
        <taxon>Fungi</taxon>
        <taxon>Dikarya</taxon>
        <taxon>Ascomycota</taxon>
        <taxon>Pezizomycotina</taxon>
        <taxon>Dothideomycetes</taxon>
        <taxon>Pleosporomycetidae</taxon>
        <taxon>Aulographales</taxon>
        <taxon>Aulographaceae</taxon>
    </lineage>
</organism>
<keyword evidence="13" id="KW-0496">Mitochondrion</keyword>
<protein>
    <recommendedName>
        <fullName evidence="7">Nitrate reductase [NADPH]</fullName>
        <ecNumber evidence="6">1.7.1.3</ecNumber>
        <ecNumber evidence="5">1.8.3.1</ecNumber>
    </recommendedName>
</protein>
<evidence type="ECO:0000256" key="11">
    <source>
        <dbReference type="ARBA" id="ARBA00023002"/>
    </source>
</evidence>
<dbReference type="GO" id="GO:0005758">
    <property type="term" value="C:mitochondrial intermembrane space"/>
    <property type="evidence" value="ECO:0007669"/>
    <property type="project" value="UniProtKB-SubCell"/>
</dbReference>
<dbReference type="SMART" id="SM01117">
    <property type="entry name" value="Cyt-b5"/>
    <property type="match status" value="1"/>
</dbReference>
<name>A0A6G1H9E0_9PEZI</name>
<accession>A0A6G1H9E0</accession>
<dbReference type="PRINTS" id="PR00407">
    <property type="entry name" value="EUMOPTERIN"/>
</dbReference>
<evidence type="ECO:0000259" key="15">
    <source>
        <dbReference type="PROSITE" id="PS50255"/>
    </source>
</evidence>